<keyword evidence="3" id="KW-1185">Reference proteome</keyword>
<dbReference type="Gene3D" id="1.20.1250.20">
    <property type="entry name" value="MFS general substrate transporter like domains"/>
    <property type="match status" value="1"/>
</dbReference>
<dbReference type="EnsemblPlants" id="ORUFI02G19360.1">
    <property type="protein sequence ID" value="ORUFI02G19360.1"/>
    <property type="gene ID" value="ORUFI02G19360"/>
</dbReference>
<evidence type="ECO:0000256" key="1">
    <source>
        <dbReference type="SAM" id="Phobius"/>
    </source>
</evidence>
<accession>A0A0E0NFK8</accession>
<feature type="transmembrane region" description="Helical" evidence="1">
    <location>
        <begin position="145"/>
        <end position="164"/>
    </location>
</feature>
<reference evidence="3" key="1">
    <citation type="submission" date="2013-06" db="EMBL/GenBank/DDBJ databases">
        <authorList>
            <person name="Zhao Q."/>
        </authorList>
    </citation>
    <scope>NUCLEOTIDE SEQUENCE</scope>
    <source>
        <strain evidence="3">cv. W1943</strain>
    </source>
</reference>
<dbReference type="Gramene" id="ORUFI02G19360.1">
    <property type="protein sequence ID" value="ORUFI02G19360.1"/>
    <property type="gene ID" value="ORUFI02G19360"/>
</dbReference>
<name>A0A0E0NFK8_ORYRU</name>
<dbReference type="InterPro" id="IPR036259">
    <property type="entry name" value="MFS_trans_sf"/>
</dbReference>
<dbReference type="HOGENOM" id="CLU_1573211_0_0_1"/>
<keyword evidence="1" id="KW-0472">Membrane</keyword>
<keyword evidence="1" id="KW-0812">Transmembrane</keyword>
<protein>
    <submittedName>
        <fullName evidence="2">Uncharacterized protein</fullName>
    </submittedName>
</protein>
<evidence type="ECO:0000313" key="2">
    <source>
        <dbReference type="EnsemblPlants" id="ORUFI02G19360.1"/>
    </source>
</evidence>
<dbReference type="AlphaFoldDB" id="A0A0E0NFK8"/>
<evidence type="ECO:0000313" key="3">
    <source>
        <dbReference type="Proteomes" id="UP000008022"/>
    </source>
</evidence>
<reference evidence="2" key="2">
    <citation type="submission" date="2015-06" db="UniProtKB">
        <authorList>
            <consortium name="EnsemblPlants"/>
        </authorList>
    </citation>
    <scope>IDENTIFICATION</scope>
</reference>
<organism evidence="2 3">
    <name type="scientific">Oryza rufipogon</name>
    <name type="common">Brownbeard rice</name>
    <name type="synonym">Asian wild rice</name>
    <dbReference type="NCBI Taxonomy" id="4529"/>
    <lineage>
        <taxon>Eukaryota</taxon>
        <taxon>Viridiplantae</taxon>
        <taxon>Streptophyta</taxon>
        <taxon>Embryophyta</taxon>
        <taxon>Tracheophyta</taxon>
        <taxon>Spermatophyta</taxon>
        <taxon>Magnoliopsida</taxon>
        <taxon>Liliopsida</taxon>
        <taxon>Poales</taxon>
        <taxon>Poaceae</taxon>
        <taxon>BOP clade</taxon>
        <taxon>Oryzoideae</taxon>
        <taxon>Oryzeae</taxon>
        <taxon>Oryzinae</taxon>
        <taxon>Oryza</taxon>
    </lineage>
</organism>
<proteinExistence type="predicted"/>
<dbReference type="Proteomes" id="UP000008022">
    <property type="component" value="Unassembled WGS sequence"/>
</dbReference>
<keyword evidence="1" id="KW-1133">Transmembrane helix</keyword>
<sequence length="170" mass="18674">MQCHHLAELRIKRAYSAVAFSARCAAPSGDASSCPPVSFSTPNNSELVAVVRMKRSSSWLTGLWKTPSTLVAAATLGWNARWCATKLGSVRMWCRSLQTTEGFHTPCECDMAFGADQFKRDGVVVINDANGGGVRRASRSSCFNWYHFSIYWGYVISTTLLSYVNENGTS</sequence>